<proteinExistence type="predicted"/>
<accession>Q7X8D1</accession>
<evidence type="ECO:0000313" key="3">
    <source>
        <dbReference type="EMBL" id="CAD39799.2"/>
    </source>
</evidence>
<dbReference type="PANTHER" id="PTHR33223:SF11">
    <property type="entry name" value="ELEMENT PROTEIN, PUTATIVE-RELATED"/>
    <property type="match status" value="1"/>
</dbReference>
<evidence type="ECO:0000313" key="5">
    <source>
        <dbReference type="Proteomes" id="UP000000763"/>
    </source>
</evidence>
<reference evidence="5" key="2">
    <citation type="journal article" date="2005" name="Nature">
        <title>The map-based sequence of the rice genome.</title>
        <authorList>
            <consortium name="International rice genome sequencing project (IRGSP)"/>
            <person name="Matsumoto T."/>
            <person name="Wu J."/>
            <person name="Kanamori H."/>
            <person name="Katayose Y."/>
            <person name="Fujisawa M."/>
            <person name="Namiki N."/>
            <person name="Mizuno H."/>
            <person name="Yamamoto K."/>
            <person name="Antonio B.A."/>
            <person name="Baba T."/>
            <person name="Sakata K."/>
            <person name="Nagamura Y."/>
            <person name="Aoki H."/>
            <person name="Arikawa K."/>
            <person name="Arita K."/>
            <person name="Bito T."/>
            <person name="Chiden Y."/>
            <person name="Fujitsuka N."/>
            <person name="Fukunaka R."/>
            <person name="Hamada M."/>
            <person name="Harada C."/>
            <person name="Hayashi A."/>
            <person name="Hijishita S."/>
            <person name="Honda M."/>
            <person name="Hosokawa S."/>
            <person name="Ichikawa Y."/>
            <person name="Idonuma A."/>
            <person name="Iijima M."/>
            <person name="Ikeda M."/>
            <person name="Ikeno M."/>
            <person name="Ito K."/>
            <person name="Ito S."/>
            <person name="Ito T."/>
            <person name="Ito Y."/>
            <person name="Ito Y."/>
            <person name="Iwabuchi A."/>
            <person name="Kamiya K."/>
            <person name="Karasawa W."/>
            <person name="Kurita K."/>
            <person name="Katagiri S."/>
            <person name="Kikuta A."/>
            <person name="Kobayashi H."/>
            <person name="Kobayashi N."/>
            <person name="Machita K."/>
            <person name="Maehara T."/>
            <person name="Masukawa M."/>
            <person name="Mizubayashi T."/>
            <person name="Mukai Y."/>
            <person name="Nagasaki H."/>
            <person name="Nagata Y."/>
            <person name="Naito S."/>
            <person name="Nakashima M."/>
            <person name="Nakama Y."/>
            <person name="Nakamichi Y."/>
            <person name="Nakamura M."/>
            <person name="Meguro A."/>
            <person name="Negishi M."/>
            <person name="Ohta I."/>
            <person name="Ohta T."/>
            <person name="Okamoto M."/>
            <person name="Ono N."/>
            <person name="Saji S."/>
            <person name="Sakaguchi M."/>
            <person name="Sakai K."/>
            <person name="Shibata M."/>
            <person name="Shimokawa T."/>
            <person name="Song J."/>
            <person name="Takazaki Y."/>
            <person name="Terasawa K."/>
            <person name="Tsugane M."/>
            <person name="Tsuji K."/>
            <person name="Ueda S."/>
            <person name="Waki K."/>
            <person name="Yamagata H."/>
            <person name="Yamamoto M."/>
            <person name="Yamamoto S."/>
            <person name="Yamane H."/>
            <person name="Yoshiki S."/>
            <person name="Yoshihara R."/>
            <person name="Yukawa K."/>
            <person name="Zhong H."/>
            <person name="Yano M."/>
            <person name="Yuan Q."/>
            <person name="Ouyang S."/>
            <person name="Liu J."/>
            <person name="Jones K.M."/>
            <person name="Gansberger K."/>
            <person name="Moffat K."/>
            <person name="Hill J."/>
            <person name="Bera J."/>
            <person name="Fadrosh D."/>
            <person name="Jin S."/>
            <person name="Johri S."/>
            <person name="Kim M."/>
            <person name="Overton L."/>
            <person name="Reardon M."/>
            <person name="Tsitrin T."/>
            <person name="Vuong H."/>
            <person name="Weaver B."/>
            <person name="Ciecko A."/>
            <person name="Tallon L."/>
            <person name="Jackson J."/>
            <person name="Pai G."/>
            <person name="Aken S.V."/>
            <person name="Utterback T."/>
            <person name="Reidmuller S."/>
            <person name="Feldblyum T."/>
            <person name="Hsiao J."/>
            <person name="Zismann V."/>
            <person name="Iobst S."/>
            <person name="de Vazeille A.R."/>
            <person name="Buell C.R."/>
            <person name="Ying K."/>
            <person name="Li Y."/>
            <person name="Lu T."/>
            <person name="Huang Y."/>
            <person name="Zhao Q."/>
            <person name="Feng Q."/>
            <person name="Zhang L."/>
            <person name="Zhu J."/>
            <person name="Weng Q."/>
            <person name="Mu J."/>
            <person name="Lu Y."/>
            <person name="Fan D."/>
            <person name="Liu Y."/>
            <person name="Guan J."/>
            <person name="Zhang Y."/>
            <person name="Yu S."/>
            <person name="Liu X."/>
            <person name="Zhang Y."/>
            <person name="Hong G."/>
            <person name="Han B."/>
            <person name="Choisne N."/>
            <person name="Demange N."/>
            <person name="Orjeda G."/>
            <person name="Samain S."/>
            <person name="Cattolico L."/>
            <person name="Pelletier E."/>
            <person name="Couloux A."/>
            <person name="Segurens B."/>
            <person name="Wincker P."/>
            <person name="D'Hont A."/>
            <person name="Scarpelli C."/>
            <person name="Weissenbach J."/>
            <person name="Salanoubat M."/>
            <person name="Quetier F."/>
            <person name="Yu Y."/>
            <person name="Kim H.R."/>
            <person name="Rambo T."/>
            <person name="Currie J."/>
            <person name="Collura K."/>
            <person name="Luo M."/>
            <person name="Yang T."/>
            <person name="Ammiraju J.S.S."/>
            <person name="Engler F."/>
            <person name="Soderlund C."/>
            <person name="Wing R.A."/>
            <person name="Palmer L.E."/>
            <person name="de la Bastide M."/>
            <person name="Spiegel L."/>
            <person name="Nascimento L."/>
            <person name="Zutavern T."/>
            <person name="O'Shaughnessy A."/>
            <person name="Dike S."/>
            <person name="Dedhia N."/>
            <person name="Preston R."/>
            <person name="Balija V."/>
            <person name="McCombie W.R."/>
            <person name="Chow T."/>
            <person name="Chen H."/>
            <person name="Chung M."/>
            <person name="Chen C."/>
            <person name="Shaw J."/>
            <person name="Wu H."/>
            <person name="Hsiao K."/>
            <person name="Chao Y."/>
            <person name="Chu M."/>
            <person name="Cheng C."/>
            <person name="Hour A."/>
            <person name="Lee P."/>
            <person name="Lin S."/>
            <person name="Lin Y."/>
            <person name="Liou J."/>
            <person name="Liu S."/>
            <person name="Hsing Y."/>
            <person name="Raghuvanshi S."/>
            <person name="Mohanty A."/>
            <person name="Bharti A.K."/>
            <person name="Gaur A."/>
            <person name="Gupta V."/>
            <person name="Kumar D."/>
            <person name="Ravi V."/>
            <person name="Vij S."/>
            <person name="Kapur A."/>
            <person name="Khurana P."/>
            <person name="Khurana P."/>
            <person name="Khurana J.P."/>
            <person name="Tyagi A.K."/>
            <person name="Gaikwad K."/>
            <person name="Singh A."/>
            <person name="Dalal V."/>
            <person name="Srivastava S."/>
            <person name="Dixit A."/>
            <person name="Pal A.K."/>
            <person name="Ghazi I.A."/>
            <person name="Yadav M."/>
            <person name="Pandit A."/>
            <person name="Bhargava A."/>
            <person name="Sureshbabu K."/>
            <person name="Batra K."/>
            <person name="Sharma T.R."/>
            <person name="Mohapatra T."/>
            <person name="Singh N.K."/>
            <person name="Messing J."/>
            <person name="Nelson A.B."/>
            <person name="Fuks G."/>
            <person name="Kavchok S."/>
            <person name="Keizer G."/>
            <person name="Linton E."/>
            <person name="Llaca V."/>
            <person name="Song R."/>
            <person name="Tanyolac B."/>
            <person name="Young S."/>
            <person name="Ho-Il K."/>
            <person name="Hahn J.H."/>
            <person name="Sangsakoo G."/>
            <person name="Vanavichit A."/>
            <person name="de Mattos Luiz.A.T."/>
            <person name="Zimmer P.D."/>
            <person name="Malone G."/>
            <person name="Dellagostin O."/>
            <person name="de Oliveira A.C."/>
            <person name="Bevan M."/>
            <person name="Bancroft I."/>
            <person name="Minx P."/>
            <person name="Cordum H."/>
            <person name="Wilson R."/>
            <person name="Cheng Z."/>
            <person name="Jin W."/>
            <person name="Jiang J."/>
            <person name="Leong S.A."/>
            <person name="Iwama H."/>
            <person name="Gojobori T."/>
            <person name="Itoh T."/>
            <person name="Niimura Y."/>
            <person name="Fujii Y."/>
            <person name="Habara T."/>
            <person name="Sakai H."/>
            <person name="Sato Y."/>
            <person name="Wilson G."/>
            <person name="Kumar K."/>
            <person name="McCouch S."/>
            <person name="Juretic N."/>
            <person name="Hoen D."/>
            <person name="Wright S."/>
            <person name="Bruskiewich R."/>
            <person name="Bureau T."/>
            <person name="Miyao A."/>
            <person name="Hirochika H."/>
            <person name="Nishikawa T."/>
            <person name="Kadowaki K."/>
            <person name="Sugiura M."/>
            <person name="Burr B."/>
            <person name="Sasaki T."/>
        </authorList>
    </citation>
    <scope>NUCLEOTIDE SEQUENCE [LARGE SCALE GENOMIC DNA]</scope>
    <source>
        <strain evidence="5">cv. Nipponbare</strain>
    </source>
</reference>
<dbReference type="InterPro" id="IPR005162">
    <property type="entry name" value="Retrotrans_gag_dom"/>
</dbReference>
<dbReference type="Pfam" id="PF03732">
    <property type="entry name" value="Retrotrans_gag"/>
    <property type="match status" value="1"/>
</dbReference>
<reference evidence="3" key="1">
    <citation type="journal article" date="2002" name="Nature">
        <title>Sequence and analysis of rice chromosome 4.</title>
        <authorList>
            <person name="Feng Q."/>
            <person name="Zhang Y."/>
            <person name="Hao P."/>
            <person name="Wang S."/>
            <person name="Fu G."/>
            <person name="Huang Y."/>
            <person name="Li Y."/>
            <person name="Zhu J."/>
            <person name="Liu Y."/>
            <person name="Hu X."/>
            <person name="Jia P."/>
            <person name="Zhang Y."/>
            <person name="Zhao Q."/>
            <person name="Ying K."/>
            <person name="Yu S."/>
            <person name="Tang Y."/>
            <person name="Weng Q."/>
            <person name="Zhang L."/>
            <person name="Lu Y."/>
            <person name="Mu J."/>
            <person name="Lu Y."/>
            <person name="Zhang L.S."/>
            <person name="Yu Z."/>
            <person name="Fan D."/>
            <person name="Liu X."/>
            <person name="Lu T."/>
            <person name="Li C."/>
            <person name="Wu Y."/>
            <person name="Sun T."/>
            <person name="Lei H."/>
            <person name="Li T."/>
            <person name="Hu H."/>
            <person name="Guan J."/>
            <person name="Wu M."/>
            <person name="Zhang R."/>
            <person name="Zhou B."/>
            <person name="Chen Z."/>
            <person name="Chen L."/>
            <person name="Jin Z."/>
            <person name="Wang R."/>
            <person name="Yin H."/>
            <person name="Cai Z."/>
            <person name="Ren S."/>
            <person name="Lv G."/>
            <person name="Gu W."/>
            <person name="Zhu G."/>
            <person name="Tu Y."/>
            <person name="Jia J."/>
            <person name="Zhang Y."/>
            <person name="Chen J."/>
            <person name="Kang H."/>
            <person name="Chen X."/>
            <person name="Shao C."/>
            <person name="Sun Y."/>
            <person name="Hu Q."/>
            <person name="Zhang X."/>
            <person name="Zhang W."/>
            <person name="Wang L."/>
            <person name="Ding C."/>
            <person name="Sheng H."/>
            <person name="Gu J."/>
            <person name="Chen S."/>
            <person name="Ni L."/>
            <person name="Zhu F."/>
            <person name="Chen W."/>
            <person name="Lan L."/>
            <person name="Lai Y."/>
            <person name="Cheng Z."/>
            <person name="Gu M."/>
            <person name="Jiang J."/>
            <person name="Li J."/>
            <person name="Hong G."/>
            <person name="Xue Y."/>
            <person name="Han B."/>
        </authorList>
    </citation>
    <scope>NUCLEOTIDE SEQUENCE</scope>
</reference>
<dbReference type="AlphaFoldDB" id="Q7XX17"/>
<gene>
    <name evidence="4" type="ORF">OSJNBa0019J05.1</name>
    <name evidence="3" type="ORF">OSJNBa0071G03.12</name>
</gene>
<feature type="domain" description="Retrotransposon gag" evidence="2">
    <location>
        <begin position="61"/>
        <end position="154"/>
    </location>
</feature>
<reference evidence="5" key="3">
    <citation type="journal article" date="2008" name="Nucleic Acids Res.">
        <title>The rice annotation project database (RAP-DB): 2008 update.</title>
        <authorList>
            <consortium name="The rice annotation project (RAP)"/>
        </authorList>
    </citation>
    <scope>GENOME REANNOTATION</scope>
    <source>
        <strain evidence="5">cv. Nipponbare</strain>
    </source>
</reference>
<name>Q7XX17_ORYSJ</name>
<evidence type="ECO:0000256" key="1">
    <source>
        <dbReference type="SAM" id="MobiDB-lite"/>
    </source>
</evidence>
<protein>
    <submittedName>
        <fullName evidence="4">OSJNBa0019J05.1 protein</fullName>
    </submittedName>
    <submittedName>
        <fullName evidence="3">OSJNBa0071G03.12 protein</fullName>
    </submittedName>
</protein>
<accession>Q7XX17</accession>
<feature type="compositionally biased region" description="Polar residues" evidence="1">
    <location>
        <begin position="192"/>
        <end position="202"/>
    </location>
</feature>
<dbReference type="EMBL" id="AL662955">
    <property type="protein sequence ID" value="CAD40203.1"/>
    <property type="molecule type" value="Genomic_DNA"/>
</dbReference>
<dbReference type="PANTHER" id="PTHR33223">
    <property type="entry name" value="CCHC-TYPE DOMAIN-CONTAINING PROTEIN"/>
    <property type="match status" value="1"/>
</dbReference>
<organism evidence="3 5">
    <name type="scientific">Oryza sativa subsp. japonica</name>
    <name type="common">Rice</name>
    <dbReference type="NCBI Taxonomy" id="39947"/>
    <lineage>
        <taxon>Eukaryota</taxon>
        <taxon>Viridiplantae</taxon>
        <taxon>Streptophyta</taxon>
        <taxon>Embryophyta</taxon>
        <taxon>Tracheophyta</taxon>
        <taxon>Spermatophyta</taxon>
        <taxon>Magnoliopsida</taxon>
        <taxon>Liliopsida</taxon>
        <taxon>Poales</taxon>
        <taxon>Poaceae</taxon>
        <taxon>BOP clade</taxon>
        <taxon>Oryzoideae</taxon>
        <taxon>Oryzeae</taxon>
        <taxon>Oryzinae</taxon>
        <taxon>Oryza</taxon>
        <taxon>Oryza sativa</taxon>
    </lineage>
</organism>
<feature type="region of interest" description="Disordered" evidence="1">
    <location>
        <begin position="192"/>
        <end position="258"/>
    </location>
</feature>
<dbReference type="EMBL" id="AL662975">
    <property type="protein sequence ID" value="CAD39799.2"/>
    <property type="molecule type" value="Genomic_DNA"/>
</dbReference>
<evidence type="ECO:0000259" key="2">
    <source>
        <dbReference type="Pfam" id="PF03732"/>
    </source>
</evidence>
<evidence type="ECO:0000313" key="4">
    <source>
        <dbReference type="EMBL" id="CAD40203.1"/>
    </source>
</evidence>
<dbReference type="Proteomes" id="UP000000763">
    <property type="component" value="Chromosome 4"/>
</dbReference>
<sequence>MEQPLFELSAPRGEFYEPPPLLEPIYTTNQYENPYNHLRDFEQVCSCLKIRGMKQETVRSKLFPFSLQERAKQWYTSTVGCVNGSWEKLRDRFCLAFFPVTRITALRVEILSFKQIENESISAAWSRFTNLVQSVPTLSLLEYVLMQHFHTGLDKESAFYLHITTGGSFMHKTPSEGRIMLDRILENTSFMTQTNENQSKASVSKIEEPLTMKPLAQPSTSASSIDEKVPEQPSVENEEIQTPDRESSTTHRSPPVVH</sequence>